<dbReference type="Proteomes" id="UP000267342">
    <property type="component" value="Chromosome"/>
</dbReference>
<keyword evidence="1" id="KW-0812">Transmembrane</keyword>
<evidence type="ECO:0000313" key="4">
    <source>
        <dbReference type="Proteomes" id="UP000267342"/>
    </source>
</evidence>
<gene>
    <name evidence="3" type="ORF">ZBT109_2629</name>
</gene>
<evidence type="ECO:0000256" key="1">
    <source>
        <dbReference type="SAM" id="Phobius"/>
    </source>
</evidence>
<evidence type="ECO:0000259" key="2">
    <source>
        <dbReference type="Pfam" id="PF05170"/>
    </source>
</evidence>
<keyword evidence="1" id="KW-1133">Transmembrane helix</keyword>
<dbReference type="InterPro" id="IPR052894">
    <property type="entry name" value="AsmA-related"/>
</dbReference>
<protein>
    <recommendedName>
        <fullName evidence="2">AsmA domain-containing protein</fullName>
    </recommendedName>
</protein>
<dbReference type="AlphaFoldDB" id="A0A348HIA4"/>
<dbReference type="GO" id="GO:0005886">
    <property type="term" value="C:plasma membrane"/>
    <property type="evidence" value="ECO:0007669"/>
    <property type="project" value="TreeGrafter"/>
</dbReference>
<dbReference type="Pfam" id="PF05170">
    <property type="entry name" value="AsmA"/>
    <property type="match status" value="1"/>
</dbReference>
<dbReference type="GO" id="GO:0090313">
    <property type="term" value="P:regulation of protein targeting to membrane"/>
    <property type="evidence" value="ECO:0007669"/>
    <property type="project" value="TreeGrafter"/>
</dbReference>
<reference evidence="3 4" key="1">
    <citation type="submission" date="2018-09" db="EMBL/GenBank/DDBJ databases">
        <title>Zymobacter palmae IAM14233 (=T109) whole genome analysis.</title>
        <authorList>
            <person name="Yanase H."/>
        </authorList>
    </citation>
    <scope>NUCLEOTIDE SEQUENCE [LARGE SCALE GENOMIC DNA]</scope>
    <source>
        <strain evidence="3 4">IAM14233</strain>
    </source>
</reference>
<dbReference type="KEGG" id="zpl:ZBT109_2629"/>
<dbReference type="InterPro" id="IPR007844">
    <property type="entry name" value="AsmA"/>
</dbReference>
<keyword evidence="1" id="KW-0472">Membrane</keyword>
<keyword evidence="4" id="KW-1185">Reference proteome</keyword>
<accession>A0A348HIA4</accession>
<sequence length="754" mass="82978">MKVVCRGILLVIALAVVMVVAAVIYALAFFDPNDLKPRIVDAVREKTGLTLVMDGNISWRFYPHIGFSIDSVKAYAPDQLIMNGPQASIRHADISLSMSRLLMGDVIVDGLNAQGVRVNLLCDERRQQSCLTWLSGFKDVLATSMPVPPRPFLVEAPHRMGDGAAAFPQRAEGGNEMGMRGMPPPREMNEQNARPSSWPRLIFDLHRIKIEDGEVHYQGREDGLVQRLDINQMTLVGTQVALGRHFPISVTFDVASGTRLPPATVTAQAEVCSNVLMGRHEIEHLRLAALSGNKRYSLSMGQLAADTDHQEYRIRDVRIDGMLRSLFNDDSESPFSLAFDGRYDGLTDKAQIENIDFGHQGVDVQGSVEGLTLLSSPRWKGTLALATNNLRQWLSANAVTGLPEDTRAFRQLTADIDFNVDDRHLAVDSIKGRLDGQPLNASVQWDYGDAPAFELEMPSLSLDRYLPPESGLWSLVGGNGVRDMVAPAWVNWLRQHRSLMFKARADIDELMWNDRTLHNLSLALSTQDGRWQLSRLAAMVGDGQVMATGGAQVDQAPGRLYFNASFKDVPLYAERVADVDKPDPTLSGRMELAAQLNDPWGTLSGPVSLALRNDDQSGAWLSHTVCRAVAQASNIPTGEVVPALMEAANGRFTLRDGILYSDDLRGRLSGNSVEGEGIFDLARHRFDYHVLVRSTTTALAGCTLPREMSSNGVPLRCSGTLADMADSWCGLDDERSSGILRNSLRHNDRWSTSP</sequence>
<dbReference type="EMBL" id="AP018933">
    <property type="protein sequence ID" value="BBG31356.1"/>
    <property type="molecule type" value="Genomic_DNA"/>
</dbReference>
<feature type="transmembrane region" description="Helical" evidence="1">
    <location>
        <begin position="7"/>
        <end position="30"/>
    </location>
</feature>
<dbReference type="PANTHER" id="PTHR30441">
    <property type="entry name" value="DUF748 DOMAIN-CONTAINING PROTEIN"/>
    <property type="match status" value="1"/>
</dbReference>
<evidence type="ECO:0000313" key="3">
    <source>
        <dbReference type="EMBL" id="BBG31356.1"/>
    </source>
</evidence>
<dbReference type="RefSeq" id="WP_027705058.1">
    <property type="nucleotide sequence ID" value="NZ_AP018933.1"/>
</dbReference>
<name>A0A348HIA4_9GAMM</name>
<dbReference type="PANTHER" id="PTHR30441:SF4">
    <property type="entry name" value="PROTEIN ASMA"/>
    <property type="match status" value="1"/>
</dbReference>
<proteinExistence type="predicted"/>
<dbReference type="STRING" id="1123510.GCA_000620025_01796"/>
<organism evidence="3 4">
    <name type="scientific">Zymobacter palmae</name>
    <dbReference type="NCBI Taxonomy" id="33074"/>
    <lineage>
        <taxon>Bacteria</taxon>
        <taxon>Pseudomonadati</taxon>
        <taxon>Pseudomonadota</taxon>
        <taxon>Gammaproteobacteria</taxon>
        <taxon>Oceanospirillales</taxon>
        <taxon>Halomonadaceae</taxon>
        <taxon>Zymobacter group</taxon>
        <taxon>Zymobacter</taxon>
    </lineage>
</organism>
<feature type="domain" description="AsmA" evidence="2">
    <location>
        <begin position="9"/>
        <end position="641"/>
    </location>
</feature>